<reference evidence="1 2" key="1">
    <citation type="submission" date="2021-01" db="EMBL/GenBank/DDBJ databases">
        <title>C459-1 draft genome sequence.</title>
        <authorList>
            <person name="Zhang X.-F."/>
        </authorList>
    </citation>
    <scope>NUCLEOTIDE SEQUENCE [LARGE SCALE GENOMIC DNA]</scope>
    <source>
        <strain evidence="2">C459-1</strain>
    </source>
</reference>
<keyword evidence="2" id="KW-1185">Reference proteome</keyword>
<evidence type="ECO:0000313" key="1">
    <source>
        <dbReference type="EMBL" id="MBL1411433.1"/>
    </source>
</evidence>
<sequence length="131" mass="14959">MFQPSILCCIELLAVVGISRDVDKAFEKPTLLNAFYDGSYNGRGIDFEMDGTYIMDEMAIGFVDYAYGTYRLDSNRIIFDPSTEGSKHNIRYMLIVEPKNGDDLYLLETDSIGKSTDENVKYGVRVDNRRR</sequence>
<evidence type="ECO:0000313" key="2">
    <source>
        <dbReference type="Proteomes" id="UP000625283"/>
    </source>
</evidence>
<gene>
    <name evidence="1" type="ORF">JKG61_21930</name>
</gene>
<protein>
    <submittedName>
        <fullName evidence="1">Uncharacterized protein</fullName>
    </submittedName>
</protein>
<dbReference type="EMBL" id="JAERTY010000017">
    <property type="protein sequence ID" value="MBL1411433.1"/>
    <property type="molecule type" value="Genomic_DNA"/>
</dbReference>
<dbReference type="Proteomes" id="UP000625283">
    <property type="component" value="Unassembled WGS sequence"/>
</dbReference>
<name>A0ABS1R9P7_9SPHI</name>
<dbReference type="RefSeq" id="WP_202105148.1">
    <property type="nucleotide sequence ID" value="NZ_JAERTY010000017.1"/>
</dbReference>
<comment type="caution">
    <text evidence="1">The sequence shown here is derived from an EMBL/GenBank/DDBJ whole genome shotgun (WGS) entry which is preliminary data.</text>
</comment>
<accession>A0ABS1R9P7</accession>
<proteinExistence type="predicted"/>
<organism evidence="1 2">
    <name type="scientific">Sphingobacterium faecale</name>
    <dbReference type="NCBI Taxonomy" id="2803775"/>
    <lineage>
        <taxon>Bacteria</taxon>
        <taxon>Pseudomonadati</taxon>
        <taxon>Bacteroidota</taxon>
        <taxon>Sphingobacteriia</taxon>
        <taxon>Sphingobacteriales</taxon>
        <taxon>Sphingobacteriaceae</taxon>
        <taxon>Sphingobacterium</taxon>
    </lineage>
</organism>